<comment type="caution">
    <text evidence="3">The sequence shown here is derived from an EMBL/GenBank/DDBJ whole genome shotgun (WGS) entry which is preliminary data.</text>
</comment>
<feature type="region of interest" description="Disordered" evidence="1">
    <location>
        <begin position="1"/>
        <end position="35"/>
    </location>
</feature>
<protein>
    <recommendedName>
        <fullName evidence="2">Rubrerythrin diiron-binding domain-containing protein</fullName>
    </recommendedName>
</protein>
<sequence length="169" mass="18947">MFKKRAAPSFSGPPPTPSTGPVTRGASSPTVSKEQRAELQQFLQLAYQSVLEYEQLRSQAPTQHLASLIDATIEEEKSHYQTLLHAYKQLSGKDPTITEPTLPRNDYIPALKAAFEKEQAAAYTFEQAARFTTHPALKEVYASLARDEQRHALWLLSFLTIYSTGRISH</sequence>
<gene>
    <name evidence="3" type="ORF">CHH72_15550</name>
</gene>
<dbReference type="Gene3D" id="1.20.1260.10">
    <property type="match status" value="1"/>
</dbReference>
<dbReference type="GO" id="GO:0016491">
    <property type="term" value="F:oxidoreductase activity"/>
    <property type="evidence" value="ECO:0007669"/>
    <property type="project" value="InterPro"/>
</dbReference>
<evidence type="ECO:0000259" key="2">
    <source>
        <dbReference type="Pfam" id="PF02915"/>
    </source>
</evidence>
<evidence type="ECO:0000313" key="4">
    <source>
        <dbReference type="Proteomes" id="UP000216207"/>
    </source>
</evidence>
<dbReference type="InterPro" id="IPR012347">
    <property type="entry name" value="Ferritin-like"/>
</dbReference>
<dbReference type="Pfam" id="PF02915">
    <property type="entry name" value="Rubrerythrin"/>
    <property type="match status" value="1"/>
</dbReference>
<dbReference type="Proteomes" id="UP000216207">
    <property type="component" value="Unassembled WGS sequence"/>
</dbReference>
<proteinExistence type="predicted"/>
<dbReference type="InterPro" id="IPR003251">
    <property type="entry name" value="Rr_diiron-bd_dom"/>
</dbReference>
<name>A0A268NWU6_SHOCL</name>
<dbReference type="AlphaFoldDB" id="A0A268NWU6"/>
<dbReference type="GO" id="GO:0046872">
    <property type="term" value="F:metal ion binding"/>
    <property type="evidence" value="ECO:0007669"/>
    <property type="project" value="InterPro"/>
</dbReference>
<accession>A0A268NWU6</accession>
<evidence type="ECO:0000256" key="1">
    <source>
        <dbReference type="SAM" id="MobiDB-lite"/>
    </source>
</evidence>
<dbReference type="InterPro" id="IPR009078">
    <property type="entry name" value="Ferritin-like_SF"/>
</dbReference>
<dbReference type="RefSeq" id="WP_095237100.1">
    <property type="nucleotide sequence ID" value="NZ_NPCC01000024.1"/>
</dbReference>
<dbReference type="CDD" id="cd00657">
    <property type="entry name" value="Ferritin_like"/>
    <property type="match status" value="1"/>
</dbReference>
<reference evidence="3 4" key="1">
    <citation type="submission" date="2017-07" db="EMBL/GenBank/DDBJ databases">
        <title>Isolation and whole genome analysis of endospore-forming bacteria from heroin.</title>
        <authorList>
            <person name="Kalinowski J."/>
            <person name="Ahrens B."/>
            <person name="Al-Dilaimi A."/>
            <person name="Winkler A."/>
            <person name="Wibberg D."/>
            <person name="Schleenbecker U."/>
            <person name="Ruckert C."/>
            <person name="Wolfel R."/>
            <person name="Grass G."/>
        </authorList>
    </citation>
    <scope>NUCLEOTIDE SEQUENCE [LARGE SCALE GENOMIC DNA]</scope>
    <source>
        <strain evidence="3 4">7539</strain>
    </source>
</reference>
<feature type="domain" description="Rubrerythrin diiron-binding" evidence="2">
    <location>
        <begin position="52"/>
        <end position="154"/>
    </location>
</feature>
<evidence type="ECO:0000313" key="3">
    <source>
        <dbReference type="EMBL" id="PAE88003.1"/>
    </source>
</evidence>
<organism evidence="3 4">
    <name type="scientific">Shouchella clausii</name>
    <name type="common">Alkalihalobacillus clausii</name>
    <dbReference type="NCBI Taxonomy" id="79880"/>
    <lineage>
        <taxon>Bacteria</taxon>
        <taxon>Bacillati</taxon>
        <taxon>Bacillota</taxon>
        <taxon>Bacilli</taxon>
        <taxon>Bacillales</taxon>
        <taxon>Bacillaceae</taxon>
        <taxon>Shouchella</taxon>
    </lineage>
</organism>
<dbReference type="EMBL" id="NPCC01000024">
    <property type="protein sequence ID" value="PAE88003.1"/>
    <property type="molecule type" value="Genomic_DNA"/>
</dbReference>
<dbReference type="SUPFAM" id="SSF47240">
    <property type="entry name" value="Ferritin-like"/>
    <property type="match status" value="1"/>
</dbReference>